<evidence type="ECO:0000256" key="6">
    <source>
        <dbReference type="ARBA" id="ARBA00022692"/>
    </source>
</evidence>
<evidence type="ECO:0000313" key="13">
    <source>
        <dbReference type="Proteomes" id="UP000594943"/>
    </source>
</evidence>
<evidence type="ECO:0000256" key="9">
    <source>
        <dbReference type="ARBA" id="ARBA00023136"/>
    </source>
</evidence>
<dbReference type="Pfam" id="PF03544">
    <property type="entry name" value="TonB_C"/>
    <property type="match status" value="1"/>
</dbReference>
<keyword evidence="7" id="KW-0653">Protein transport</keyword>
<organism evidence="12 13">
    <name type="scientific">Burkholderia humptydooensis</name>
    <dbReference type="NCBI Taxonomy" id="430531"/>
    <lineage>
        <taxon>Bacteria</taxon>
        <taxon>Pseudomonadati</taxon>
        <taxon>Pseudomonadota</taxon>
        <taxon>Betaproteobacteria</taxon>
        <taxon>Burkholderiales</taxon>
        <taxon>Burkholderiaceae</taxon>
        <taxon>Burkholderia</taxon>
        <taxon>pseudomallei group</taxon>
    </lineage>
</organism>
<dbReference type="GO" id="GO:0098797">
    <property type="term" value="C:plasma membrane protein complex"/>
    <property type="evidence" value="ECO:0007669"/>
    <property type="project" value="TreeGrafter"/>
</dbReference>
<feature type="compositionally biased region" description="Pro residues" evidence="10">
    <location>
        <begin position="116"/>
        <end position="154"/>
    </location>
</feature>
<keyword evidence="5" id="KW-0997">Cell inner membrane</keyword>
<feature type="compositionally biased region" description="Low complexity" evidence="10">
    <location>
        <begin position="155"/>
        <end position="164"/>
    </location>
</feature>
<evidence type="ECO:0000259" key="11">
    <source>
        <dbReference type="PROSITE" id="PS52015"/>
    </source>
</evidence>
<dbReference type="EMBL" id="CP065686">
    <property type="protein sequence ID" value="QPS42129.1"/>
    <property type="molecule type" value="Genomic_DNA"/>
</dbReference>
<name>A0A7T2TYC8_9BURK</name>
<dbReference type="GO" id="GO:0015031">
    <property type="term" value="P:protein transport"/>
    <property type="evidence" value="ECO:0007669"/>
    <property type="project" value="UniProtKB-KW"/>
</dbReference>
<protein>
    <submittedName>
        <fullName evidence="12">Energy transducer TonB</fullName>
    </submittedName>
</protein>
<dbReference type="GO" id="GO:0055085">
    <property type="term" value="P:transmembrane transport"/>
    <property type="evidence" value="ECO:0007669"/>
    <property type="project" value="InterPro"/>
</dbReference>
<keyword evidence="9" id="KW-0472">Membrane</keyword>
<evidence type="ECO:0000256" key="5">
    <source>
        <dbReference type="ARBA" id="ARBA00022519"/>
    </source>
</evidence>
<evidence type="ECO:0000256" key="8">
    <source>
        <dbReference type="ARBA" id="ARBA00022989"/>
    </source>
</evidence>
<evidence type="ECO:0000256" key="3">
    <source>
        <dbReference type="ARBA" id="ARBA00022448"/>
    </source>
</evidence>
<gene>
    <name evidence="12" type="ORF">I6G56_10750</name>
</gene>
<keyword evidence="8" id="KW-1133">Transmembrane helix</keyword>
<comment type="subcellular location">
    <subcellularLocation>
        <location evidence="1">Cell inner membrane</location>
        <topology evidence="1">Single-pass membrane protein</topology>
        <orientation evidence="1">Periplasmic side</orientation>
    </subcellularLocation>
</comment>
<dbReference type="PANTHER" id="PTHR33446">
    <property type="entry name" value="PROTEIN TONB-RELATED"/>
    <property type="match status" value="1"/>
</dbReference>
<dbReference type="PROSITE" id="PS52015">
    <property type="entry name" value="TONB_CTD"/>
    <property type="match status" value="1"/>
</dbReference>
<evidence type="ECO:0000256" key="2">
    <source>
        <dbReference type="ARBA" id="ARBA00006555"/>
    </source>
</evidence>
<evidence type="ECO:0000256" key="1">
    <source>
        <dbReference type="ARBA" id="ARBA00004383"/>
    </source>
</evidence>
<keyword evidence="6" id="KW-0812">Transmembrane</keyword>
<evidence type="ECO:0000256" key="10">
    <source>
        <dbReference type="SAM" id="MobiDB-lite"/>
    </source>
</evidence>
<dbReference type="RefSeq" id="WP_006026752.1">
    <property type="nucleotide sequence ID" value="NZ_CP013380.1"/>
</dbReference>
<feature type="domain" description="TonB C-terminal" evidence="11">
    <location>
        <begin position="184"/>
        <end position="274"/>
    </location>
</feature>
<dbReference type="NCBIfam" id="TIGR01352">
    <property type="entry name" value="tonB_Cterm"/>
    <property type="match status" value="1"/>
</dbReference>
<dbReference type="Proteomes" id="UP000594943">
    <property type="component" value="Chromosome 1"/>
</dbReference>
<dbReference type="SUPFAM" id="SSF74653">
    <property type="entry name" value="TolA/TonB C-terminal domain"/>
    <property type="match status" value="1"/>
</dbReference>
<comment type="similarity">
    <text evidence="2">Belongs to the TonB family.</text>
</comment>
<evidence type="ECO:0000256" key="4">
    <source>
        <dbReference type="ARBA" id="ARBA00022475"/>
    </source>
</evidence>
<dbReference type="Gene3D" id="3.30.1150.10">
    <property type="match status" value="1"/>
</dbReference>
<dbReference type="PANTHER" id="PTHR33446:SF2">
    <property type="entry name" value="PROTEIN TONB"/>
    <property type="match status" value="1"/>
</dbReference>
<dbReference type="GO" id="GO:0031992">
    <property type="term" value="F:energy transducer activity"/>
    <property type="evidence" value="ECO:0007669"/>
    <property type="project" value="TreeGrafter"/>
</dbReference>
<keyword evidence="3" id="KW-0813">Transport</keyword>
<dbReference type="InterPro" id="IPR006260">
    <property type="entry name" value="TonB/TolA_C"/>
</dbReference>
<feature type="region of interest" description="Disordered" evidence="10">
    <location>
        <begin position="94"/>
        <end position="196"/>
    </location>
</feature>
<dbReference type="InterPro" id="IPR051045">
    <property type="entry name" value="TonB-dependent_transducer"/>
</dbReference>
<dbReference type="KEGG" id="bhg:I6G56_10750"/>
<evidence type="ECO:0000256" key="7">
    <source>
        <dbReference type="ARBA" id="ARBA00022927"/>
    </source>
</evidence>
<dbReference type="AlphaFoldDB" id="A0A7T2TYC8"/>
<accession>A0A7T2TYC8</accession>
<evidence type="ECO:0000313" key="12">
    <source>
        <dbReference type="EMBL" id="QPS42129.1"/>
    </source>
</evidence>
<sequence length="274" mass="29096">MSAAHFSWDGAAQGERRRATYLVLMMPRRKTHALDELRSQDRRRSPCAHGLIDAPSFPSRTVLACALGVAALHAAFVWTWLHAPAPANKPPITPPIALEMTAPPTPLPQAPKAAPVAPPKPLPQARNPHPPRPRPVPTATPMPLANVPPPPVAAPSPAAADSPVATPPAAPRAATSPPTEKTTLPDGDAAYLRNPPPAYPAIAQDYGWQGKVILHVHVLANGTPDSIQLRSSSGHRVLDDAAIAAVRRWSFVPAKRGTTPVDGWVDVPLNFQLD</sequence>
<proteinExistence type="inferred from homology"/>
<keyword evidence="4" id="KW-1003">Cell membrane</keyword>
<reference evidence="12 13" key="1">
    <citation type="submission" date="2020-12" db="EMBL/GenBank/DDBJ databases">
        <title>FDA dAtabase for Regulatory Grade micrObial Sequences (FDA-ARGOS): Supporting development and validation of Infectious Disease Dx tests.</title>
        <authorList>
            <person name="Nelson B."/>
            <person name="Plummer A."/>
            <person name="Tallon L."/>
            <person name="Sadzewicz L."/>
            <person name="Zhao X."/>
            <person name="Boylan J."/>
            <person name="Ott S."/>
            <person name="Bowen H."/>
            <person name="Vavikolanu K."/>
            <person name="Mehta A."/>
            <person name="Aluvathingal J."/>
            <person name="Nadendla S."/>
            <person name="Myers T."/>
            <person name="Yan Y."/>
            <person name="Sichtig H."/>
        </authorList>
    </citation>
    <scope>NUCLEOTIDE SEQUENCE [LARGE SCALE GENOMIC DNA]</scope>
    <source>
        <strain evidence="12 13">FDAARGOS_899</strain>
    </source>
</reference>
<dbReference type="InterPro" id="IPR037682">
    <property type="entry name" value="TonB_C"/>
</dbReference>